<dbReference type="PANTHER" id="PTHR33204">
    <property type="entry name" value="TRANSCRIPTIONAL REGULATOR, MARR FAMILY"/>
    <property type="match status" value="1"/>
</dbReference>
<keyword evidence="1" id="KW-0805">Transcription regulation</keyword>
<evidence type="ECO:0000259" key="4">
    <source>
        <dbReference type="PROSITE" id="PS51118"/>
    </source>
</evidence>
<reference evidence="5 6" key="1">
    <citation type="submission" date="2016-01" db="EMBL/GenBank/DDBJ databases">
        <title>Whole genome sequencing of Myroides marinus L41.</title>
        <authorList>
            <person name="Hong K.W."/>
        </authorList>
    </citation>
    <scope>NUCLEOTIDE SEQUENCE [LARGE SCALE GENOMIC DNA]</scope>
    <source>
        <strain evidence="5 6">L41</strain>
    </source>
</reference>
<keyword evidence="6" id="KW-1185">Reference proteome</keyword>
<dbReference type="SUPFAM" id="SSF46785">
    <property type="entry name" value="Winged helix' DNA-binding domain"/>
    <property type="match status" value="1"/>
</dbReference>
<comment type="caution">
    <text evidence="5">The sequence shown here is derived from an EMBL/GenBank/DDBJ whole genome shotgun (WGS) entry which is preliminary data.</text>
</comment>
<sequence>MYSIDDKDYPCSTSVAMRFIGGKWKAAILIHLRDKKRYSELRKELGNITERTLSLQLKELEADGVVIRTVLTDKPPLRVEYELSKFGQTLIPLLDTISAFGREIAKNSDKVIIVKKECLMLNEQ</sequence>
<dbReference type="InterPro" id="IPR002577">
    <property type="entry name" value="HTH_HxlR"/>
</dbReference>
<dbReference type="RefSeq" id="WP_038988089.1">
    <property type="nucleotide sequence ID" value="NZ_JWJO01000078.1"/>
</dbReference>
<dbReference type="PANTHER" id="PTHR33204:SF29">
    <property type="entry name" value="TRANSCRIPTIONAL REGULATOR"/>
    <property type="match status" value="1"/>
</dbReference>
<accession>A0A165RP89</accession>
<dbReference type="Gene3D" id="1.10.10.10">
    <property type="entry name" value="Winged helix-like DNA-binding domain superfamily/Winged helix DNA-binding domain"/>
    <property type="match status" value="1"/>
</dbReference>
<organism evidence="5 6">
    <name type="scientific">Myroides marinus</name>
    <dbReference type="NCBI Taxonomy" id="703342"/>
    <lineage>
        <taxon>Bacteria</taxon>
        <taxon>Pseudomonadati</taxon>
        <taxon>Bacteroidota</taxon>
        <taxon>Flavobacteriia</taxon>
        <taxon>Flavobacteriales</taxon>
        <taxon>Flavobacteriaceae</taxon>
        <taxon>Myroides</taxon>
    </lineage>
</organism>
<dbReference type="PROSITE" id="PS51118">
    <property type="entry name" value="HTH_HXLR"/>
    <property type="match status" value="1"/>
</dbReference>
<proteinExistence type="predicted"/>
<keyword evidence="3" id="KW-0804">Transcription</keyword>
<dbReference type="EMBL" id="LQNU01000032">
    <property type="protein sequence ID" value="KZE84039.1"/>
    <property type="molecule type" value="Genomic_DNA"/>
</dbReference>
<dbReference type="InterPro" id="IPR036388">
    <property type="entry name" value="WH-like_DNA-bd_sf"/>
</dbReference>
<evidence type="ECO:0000256" key="3">
    <source>
        <dbReference type="ARBA" id="ARBA00023163"/>
    </source>
</evidence>
<feature type="domain" description="HTH hxlR-type" evidence="4">
    <location>
        <begin position="11"/>
        <end position="109"/>
    </location>
</feature>
<evidence type="ECO:0000256" key="2">
    <source>
        <dbReference type="ARBA" id="ARBA00023125"/>
    </source>
</evidence>
<keyword evidence="2" id="KW-0238">DNA-binding</keyword>
<dbReference type="AlphaFoldDB" id="A0A165RP89"/>
<evidence type="ECO:0000313" key="5">
    <source>
        <dbReference type="EMBL" id="KZE84039.1"/>
    </source>
</evidence>
<protein>
    <submittedName>
        <fullName evidence="5">MarR family transcriptional regulator</fullName>
    </submittedName>
</protein>
<dbReference type="GO" id="GO:0003677">
    <property type="term" value="F:DNA binding"/>
    <property type="evidence" value="ECO:0007669"/>
    <property type="project" value="UniProtKB-KW"/>
</dbReference>
<evidence type="ECO:0000313" key="6">
    <source>
        <dbReference type="Proteomes" id="UP000076630"/>
    </source>
</evidence>
<dbReference type="InterPro" id="IPR036390">
    <property type="entry name" value="WH_DNA-bd_sf"/>
</dbReference>
<dbReference type="OrthoDB" id="9797599at2"/>
<name>A0A165RP89_9FLAO</name>
<dbReference type="Pfam" id="PF01638">
    <property type="entry name" value="HxlR"/>
    <property type="match status" value="1"/>
</dbReference>
<dbReference type="Proteomes" id="UP000076630">
    <property type="component" value="Unassembled WGS sequence"/>
</dbReference>
<evidence type="ECO:0000256" key="1">
    <source>
        <dbReference type="ARBA" id="ARBA00023015"/>
    </source>
</evidence>
<gene>
    <name evidence="5" type="ORF">AV926_02630</name>
</gene>